<proteinExistence type="predicted"/>
<reference evidence="2" key="2">
    <citation type="submission" date="2022-01" db="EMBL/GenBank/DDBJ databases">
        <authorList>
            <person name="Yamashiro T."/>
            <person name="Shiraishi A."/>
            <person name="Satake H."/>
            <person name="Nakayama K."/>
        </authorList>
    </citation>
    <scope>NUCLEOTIDE SEQUENCE</scope>
</reference>
<reference evidence="2" key="1">
    <citation type="journal article" date="2022" name="Int. J. Mol. Sci.">
        <title>Draft Genome of Tanacetum Coccineum: Genomic Comparison of Closely Related Tanacetum-Family Plants.</title>
        <authorList>
            <person name="Yamashiro T."/>
            <person name="Shiraishi A."/>
            <person name="Nakayama K."/>
            <person name="Satake H."/>
        </authorList>
    </citation>
    <scope>NUCLEOTIDE SEQUENCE</scope>
</reference>
<organism evidence="2 3">
    <name type="scientific">Tanacetum coccineum</name>
    <dbReference type="NCBI Taxonomy" id="301880"/>
    <lineage>
        <taxon>Eukaryota</taxon>
        <taxon>Viridiplantae</taxon>
        <taxon>Streptophyta</taxon>
        <taxon>Embryophyta</taxon>
        <taxon>Tracheophyta</taxon>
        <taxon>Spermatophyta</taxon>
        <taxon>Magnoliopsida</taxon>
        <taxon>eudicotyledons</taxon>
        <taxon>Gunneridae</taxon>
        <taxon>Pentapetalae</taxon>
        <taxon>asterids</taxon>
        <taxon>campanulids</taxon>
        <taxon>Asterales</taxon>
        <taxon>Asteraceae</taxon>
        <taxon>Asteroideae</taxon>
        <taxon>Anthemideae</taxon>
        <taxon>Anthemidinae</taxon>
        <taxon>Tanacetum</taxon>
    </lineage>
</organism>
<sequence length="118" mass="13342">MSNKDLEQMMSNMVDEVEERMGVLFKMYKERCGFDSSSSGLCESMKPEFTSPSHGDNDFLNNFYNGNDTSSIESETKLQRYLKEPKVELRMARDILAFQISTVASESAFSTGGRVLDP</sequence>
<comment type="caution">
    <text evidence="2">The sequence shown here is derived from an EMBL/GenBank/DDBJ whole genome shotgun (WGS) entry which is preliminary data.</text>
</comment>
<feature type="domain" description="HAT C-terminal dimerisation" evidence="1">
    <location>
        <begin position="90"/>
        <end position="118"/>
    </location>
</feature>
<dbReference type="SUPFAM" id="SSF53098">
    <property type="entry name" value="Ribonuclease H-like"/>
    <property type="match status" value="1"/>
</dbReference>
<accession>A0ABQ5C8C2</accession>
<dbReference type="Proteomes" id="UP001151760">
    <property type="component" value="Unassembled WGS sequence"/>
</dbReference>
<dbReference type="EMBL" id="BQNB010014047">
    <property type="protein sequence ID" value="GJT23335.1"/>
    <property type="molecule type" value="Genomic_DNA"/>
</dbReference>
<protein>
    <submittedName>
        <fullName evidence="2">Zinc finger BED domain-containing protein RICESLEEPER 2</fullName>
    </submittedName>
</protein>
<evidence type="ECO:0000259" key="1">
    <source>
        <dbReference type="Pfam" id="PF05699"/>
    </source>
</evidence>
<evidence type="ECO:0000313" key="3">
    <source>
        <dbReference type="Proteomes" id="UP001151760"/>
    </source>
</evidence>
<dbReference type="Pfam" id="PF05699">
    <property type="entry name" value="Dimer_Tnp_hAT"/>
    <property type="match status" value="1"/>
</dbReference>
<keyword evidence="3" id="KW-1185">Reference proteome</keyword>
<dbReference type="InterPro" id="IPR012337">
    <property type="entry name" value="RNaseH-like_sf"/>
</dbReference>
<dbReference type="PANTHER" id="PTHR23272">
    <property type="entry name" value="BED FINGER-RELATED"/>
    <property type="match status" value="1"/>
</dbReference>
<dbReference type="PANTHER" id="PTHR23272:SF184">
    <property type="entry name" value="OS03G0311250 PROTEIN"/>
    <property type="match status" value="1"/>
</dbReference>
<gene>
    <name evidence="2" type="ORF">Tco_0893272</name>
</gene>
<evidence type="ECO:0000313" key="2">
    <source>
        <dbReference type="EMBL" id="GJT23335.1"/>
    </source>
</evidence>
<name>A0ABQ5C8C2_9ASTR</name>
<dbReference type="InterPro" id="IPR008906">
    <property type="entry name" value="HATC_C_dom"/>
</dbReference>